<name>A0AAD6IBD9_PENCN</name>
<dbReference type="PANTHER" id="PTHR24322:SF736">
    <property type="entry name" value="RETINOL DEHYDROGENASE 10"/>
    <property type="match status" value="1"/>
</dbReference>
<sequence length="186" mass="20661">MREHVLVNNASVGYNSTILEAPEAKIRLTFEVNTLSHFRMAKEFLPAMIKANYGHVVTVAGTASIVAVGEMVDYCCSKASVLAFHEGLRQALKYSYRAPNVRTSIIHPTWVHSPMIKALTENDDNCSRRILTCQVVSTAICEKILKHRSGQFIVPGYQSPISVVREYAILSVPFRTCSRGSIDTMV</sequence>
<dbReference type="Gene3D" id="3.40.50.720">
    <property type="entry name" value="NAD(P)-binding Rossmann-like Domain"/>
    <property type="match status" value="1"/>
</dbReference>
<keyword evidence="4" id="KW-1185">Reference proteome</keyword>
<organism evidence="3 4">
    <name type="scientific">Penicillium canescens</name>
    <dbReference type="NCBI Taxonomy" id="5083"/>
    <lineage>
        <taxon>Eukaryota</taxon>
        <taxon>Fungi</taxon>
        <taxon>Dikarya</taxon>
        <taxon>Ascomycota</taxon>
        <taxon>Pezizomycotina</taxon>
        <taxon>Eurotiomycetes</taxon>
        <taxon>Eurotiomycetidae</taxon>
        <taxon>Eurotiales</taxon>
        <taxon>Aspergillaceae</taxon>
        <taxon>Penicillium</taxon>
    </lineage>
</organism>
<dbReference type="PRINTS" id="PR00081">
    <property type="entry name" value="GDHRDH"/>
</dbReference>
<dbReference type="Pfam" id="PF00106">
    <property type="entry name" value="adh_short"/>
    <property type="match status" value="1"/>
</dbReference>
<reference evidence="3" key="2">
    <citation type="submission" date="2023-01" db="EMBL/GenBank/DDBJ databases">
        <authorList>
            <person name="Petersen C."/>
        </authorList>
    </citation>
    <scope>NUCLEOTIDE SEQUENCE</scope>
    <source>
        <strain evidence="3">IBT 15450</strain>
    </source>
</reference>
<keyword evidence="2" id="KW-0560">Oxidoreductase</keyword>
<dbReference type="AlphaFoldDB" id="A0AAD6IBD9"/>
<dbReference type="Proteomes" id="UP001219568">
    <property type="component" value="Unassembled WGS sequence"/>
</dbReference>
<comment type="caution">
    <text evidence="3">The sequence shown here is derived from an EMBL/GenBank/DDBJ whole genome shotgun (WGS) entry which is preliminary data.</text>
</comment>
<dbReference type="GO" id="GO:0016616">
    <property type="term" value="F:oxidoreductase activity, acting on the CH-OH group of donors, NAD or NADP as acceptor"/>
    <property type="evidence" value="ECO:0007669"/>
    <property type="project" value="TreeGrafter"/>
</dbReference>
<dbReference type="InterPro" id="IPR036291">
    <property type="entry name" value="NAD(P)-bd_dom_sf"/>
</dbReference>
<evidence type="ECO:0000256" key="1">
    <source>
        <dbReference type="ARBA" id="ARBA00006484"/>
    </source>
</evidence>
<evidence type="ECO:0000313" key="3">
    <source>
        <dbReference type="EMBL" id="KAJ6041381.1"/>
    </source>
</evidence>
<dbReference type="SUPFAM" id="SSF51735">
    <property type="entry name" value="NAD(P)-binding Rossmann-fold domains"/>
    <property type="match status" value="1"/>
</dbReference>
<gene>
    <name evidence="3" type="ORF">N7460_006771</name>
</gene>
<evidence type="ECO:0000256" key="2">
    <source>
        <dbReference type="ARBA" id="ARBA00023002"/>
    </source>
</evidence>
<proteinExistence type="inferred from homology"/>
<dbReference type="PANTHER" id="PTHR24322">
    <property type="entry name" value="PKSB"/>
    <property type="match status" value="1"/>
</dbReference>
<dbReference type="InterPro" id="IPR002347">
    <property type="entry name" value="SDR_fam"/>
</dbReference>
<evidence type="ECO:0000313" key="4">
    <source>
        <dbReference type="Proteomes" id="UP001219568"/>
    </source>
</evidence>
<comment type="similarity">
    <text evidence="1">Belongs to the short-chain dehydrogenases/reductases (SDR) family.</text>
</comment>
<accession>A0AAD6IBD9</accession>
<reference evidence="3" key="1">
    <citation type="journal article" date="2023" name="IMA Fungus">
        <title>Comparative genomic study of the Penicillium genus elucidates a diverse pangenome and 15 lateral gene transfer events.</title>
        <authorList>
            <person name="Petersen C."/>
            <person name="Sorensen T."/>
            <person name="Nielsen M.R."/>
            <person name="Sondergaard T.E."/>
            <person name="Sorensen J.L."/>
            <person name="Fitzpatrick D.A."/>
            <person name="Frisvad J.C."/>
            <person name="Nielsen K.L."/>
        </authorList>
    </citation>
    <scope>NUCLEOTIDE SEQUENCE</scope>
    <source>
        <strain evidence="3">IBT 15450</strain>
    </source>
</reference>
<protein>
    <submittedName>
        <fullName evidence="3">Uncharacterized protein</fullName>
    </submittedName>
</protein>
<dbReference type="EMBL" id="JAQJZL010000005">
    <property type="protein sequence ID" value="KAJ6041381.1"/>
    <property type="molecule type" value="Genomic_DNA"/>
</dbReference>